<organism evidence="2 3">
    <name type="scientific">Leadbettera azotonutricia (strain ATCC BAA-888 / DSM 13862 / ZAS-9)</name>
    <name type="common">Treponema azotonutricium</name>
    <dbReference type="NCBI Taxonomy" id="545695"/>
    <lineage>
        <taxon>Bacteria</taxon>
        <taxon>Pseudomonadati</taxon>
        <taxon>Spirochaetota</taxon>
        <taxon>Spirochaetia</taxon>
        <taxon>Spirochaetales</taxon>
        <taxon>Breznakiellaceae</taxon>
        <taxon>Leadbettera</taxon>
    </lineage>
</organism>
<proteinExistence type="predicted"/>
<feature type="transmembrane region" description="Helical" evidence="1">
    <location>
        <begin position="181"/>
        <end position="198"/>
    </location>
</feature>
<dbReference type="OrthoDB" id="9805989at2"/>
<dbReference type="HOGENOM" id="CLU_026769_2_0_12"/>
<keyword evidence="3" id="KW-1185">Reference proteome</keyword>
<gene>
    <name evidence="2" type="ordered locus">TREAZ_2183</name>
</gene>
<evidence type="ECO:0000313" key="3">
    <source>
        <dbReference type="Proteomes" id="UP000009222"/>
    </source>
</evidence>
<feature type="transmembrane region" description="Helical" evidence="1">
    <location>
        <begin position="37"/>
        <end position="59"/>
    </location>
</feature>
<dbReference type="InParanoid" id="F5Y8S3"/>
<feature type="transmembrane region" description="Helical" evidence="1">
    <location>
        <begin position="467"/>
        <end position="488"/>
    </location>
</feature>
<dbReference type="STRING" id="545695.TREAZ_2183"/>
<feature type="transmembrane region" description="Helical" evidence="1">
    <location>
        <begin position="384"/>
        <end position="407"/>
    </location>
</feature>
<dbReference type="RefSeq" id="WP_015709867.1">
    <property type="nucleotide sequence ID" value="NC_015577.1"/>
</dbReference>
<dbReference type="Proteomes" id="UP000009222">
    <property type="component" value="Chromosome"/>
</dbReference>
<sequence>MNKVLKEKIMEAFSSVLPITAIVIIASIIFVPMSAGIIIMFIVGAALLIIGMGFFTLGADMAMMPMGEGIGAQLTKGQNMLLAVGISFLMGVIITIAEPDLMVLALQLAKSLNIWVLIITVGLGVGIFMAIAVLRVIIGVPLRFLLLFFYGITFALAFYMTKNGNTAFVPVSFDSGGVTTGPITVPFMLAMCVGVASLRGDKSAKNDSFGFVALCSIGPIISVMALGVVLQITNVPPNSLPEEEITAIAGYTDRDVFEAFLFEFPDTIKNVGTALGAILVFFFIFQLITRRFHRHQLVRILVGFVYTFIGLVVFLTGVDVGFIPVGSLFGSELGASPIKWVLIPLSMVIGYFIVAAEPAVHVLNKQVEEVSQGAITQKVMAKALAIGMALALGIAMVRILFNISILYILVPGYAFALLLTFFVPPIFTGIAFDSGGVCSGPMTSTFLLPFAIGACATAGHMDDAFGIVAMVAMTPLVVVQLLGLVFSFKQKKLAASQLEQKADTIGGVSEDEAGHITVFEEGPAYG</sequence>
<dbReference type="InterPro" id="IPR011435">
    <property type="entry name" value="UmpAB"/>
</dbReference>
<feature type="transmembrane region" description="Helical" evidence="1">
    <location>
        <begin position="413"/>
        <end position="432"/>
    </location>
</feature>
<accession>F5Y8S3</accession>
<protein>
    <submittedName>
        <fullName evidence="2">Membrane protein</fullName>
    </submittedName>
</protein>
<dbReference type="AlphaFoldDB" id="F5Y8S3"/>
<keyword evidence="1" id="KW-1133">Transmembrane helix</keyword>
<feature type="transmembrane region" description="Helical" evidence="1">
    <location>
        <begin position="271"/>
        <end position="288"/>
    </location>
</feature>
<dbReference type="EMBL" id="CP001841">
    <property type="protein sequence ID" value="AEF81416.1"/>
    <property type="molecule type" value="Genomic_DNA"/>
</dbReference>
<dbReference type="Pfam" id="PF07556">
    <property type="entry name" value="DUF1538"/>
    <property type="match status" value="2"/>
</dbReference>
<dbReference type="eggNOG" id="COG0589">
    <property type="taxonomic scope" value="Bacteria"/>
</dbReference>
<feature type="transmembrane region" description="Helical" evidence="1">
    <location>
        <begin position="300"/>
        <end position="323"/>
    </location>
</feature>
<evidence type="ECO:0000313" key="2">
    <source>
        <dbReference type="EMBL" id="AEF81416.1"/>
    </source>
</evidence>
<feature type="transmembrane region" description="Helical" evidence="1">
    <location>
        <begin position="80"/>
        <end position="97"/>
    </location>
</feature>
<evidence type="ECO:0000256" key="1">
    <source>
        <dbReference type="SAM" id="Phobius"/>
    </source>
</evidence>
<keyword evidence="1" id="KW-0472">Membrane</keyword>
<name>F5Y8S3_LEAAZ</name>
<feature type="transmembrane region" description="Helical" evidence="1">
    <location>
        <begin position="343"/>
        <end position="363"/>
    </location>
</feature>
<reference evidence="3" key="1">
    <citation type="submission" date="2009-12" db="EMBL/GenBank/DDBJ databases">
        <title>Complete sequence of Treponema azotonutricium strain ZAS-9.</title>
        <authorList>
            <person name="Tetu S.G."/>
            <person name="Matson E."/>
            <person name="Ren Q."/>
            <person name="Seshadri R."/>
            <person name="Elbourne L."/>
            <person name="Hassan K.A."/>
            <person name="Durkin A."/>
            <person name="Radune D."/>
            <person name="Mohamoud Y."/>
            <person name="Shay R."/>
            <person name="Jin S."/>
            <person name="Zhang X."/>
            <person name="Lucey K."/>
            <person name="Ballor N.R."/>
            <person name="Ottesen E."/>
            <person name="Rosenthal R."/>
            <person name="Allen A."/>
            <person name="Leadbetter J.R."/>
            <person name="Paulsen I.T."/>
        </authorList>
    </citation>
    <scope>NUCLEOTIDE SEQUENCE [LARGE SCALE GENOMIC DNA]</scope>
    <source>
        <strain evidence="3">ATCC BAA-888 / DSM 13862 / ZAS-9</strain>
    </source>
</reference>
<feature type="transmembrane region" description="Helical" evidence="1">
    <location>
        <begin position="12"/>
        <end position="31"/>
    </location>
</feature>
<feature type="transmembrane region" description="Helical" evidence="1">
    <location>
        <begin position="112"/>
        <end position="137"/>
    </location>
</feature>
<reference evidence="2 3" key="2">
    <citation type="journal article" date="2011" name="ISME J.">
        <title>RNA-seq reveals cooperative metabolic interactions between two termite-gut spirochete species in co-culture.</title>
        <authorList>
            <person name="Rosenthal A.Z."/>
            <person name="Matson E.G."/>
            <person name="Eldar A."/>
            <person name="Leadbetter J.R."/>
        </authorList>
    </citation>
    <scope>NUCLEOTIDE SEQUENCE [LARGE SCALE GENOMIC DNA]</scope>
    <source>
        <strain evidence="3">ATCC BAA-888 / DSM 13862 / ZAS-9</strain>
    </source>
</reference>
<feature type="transmembrane region" description="Helical" evidence="1">
    <location>
        <begin position="444"/>
        <end position="461"/>
    </location>
</feature>
<feature type="transmembrane region" description="Helical" evidence="1">
    <location>
        <begin position="144"/>
        <end position="161"/>
    </location>
</feature>
<dbReference type="KEGG" id="taz:TREAZ_2183"/>
<feature type="transmembrane region" description="Helical" evidence="1">
    <location>
        <begin position="210"/>
        <end position="232"/>
    </location>
</feature>
<keyword evidence="1" id="KW-0812">Transmembrane</keyword>